<reference evidence="5" key="1">
    <citation type="journal article" date="2020" name="Fungal Divers.">
        <title>Resolving the Mortierellaceae phylogeny through synthesis of multi-gene phylogenetics and phylogenomics.</title>
        <authorList>
            <person name="Vandepol N."/>
            <person name="Liber J."/>
            <person name="Desiro A."/>
            <person name="Na H."/>
            <person name="Kennedy M."/>
            <person name="Barry K."/>
            <person name="Grigoriev I.V."/>
            <person name="Miller A.N."/>
            <person name="O'Donnell K."/>
            <person name="Stajich J.E."/>
            <person name="Bonito G."/>
        </authorList>
    </citation>
    <scope>NUCLEOTIDE SEQUENCE</scope>
    <source>
        <strain evidence="5">MES-2147</strain>
    </source>
</reference>
<keyword evidence="6" id="KW-1185">Reference proteome</keyword>
<comment type="similarity">
    <text evidence="1 4">Belongs to the universal ribosomal protein uS15 family.</text>
</comment>
<dbReference type="SMART" id="SM01387">
    <property type="entry name" value="Ribosomal_S15"/>
    <property type="match status" value="1"/>
</dbReference>
<evidence type="ECO:0000256" key="4">
    <source>
        <dbReference type="RuleBase" id="RU003919"/>
    </source>
</evidence>
<dbReference type="GO" id="GO:1990904">
    <property type="term" value="C:ribonucleoprotein complex"/>
    <property type="evidence" value="ECO:0007669"/>
    <property type="project" value="UniProtKB-KW"/>
</dbReference>
<dbReference type="Gene3D" id="1.10.287.10">
    <property type="entry name" value="S15/NS1, RNA-binding"/>
    <property type="match status" value="1"/>
</dbReference>
<dbReference type="InterPro" id="IPR000589">
    <property type="entry name" value="Ribosomal_uS15"/>
</dbReference>
<dbReference type="GO" id="GO:0006412">
    <property type="term" value="P:translation"/>
    <property type="evidence" value="ECO:0007669"/>
    <property type="project" value="InterPro"/>
</dbReference>
<evidence type="ECO:0008006" key="7">
    <source>
        <dbReference type="Google" id="ProtNLM"/>
    </source>
</evidence>
<dbReference type="GO" id="GO:0005737">
    <property type="term" value="C:cytoplasm"/>
    <property type="evidence" value="ECO:0007669"/>
    <property type="project" value="UniProtKB-ARBA"/>
</dbReference>
<dbReference type="SUPFAM" id="SSF47060">
    <property type="entry name" value="S15/NS1 RNA-binding domain"/>
    <property type="match status" value="1"/>
</dbReference>
<dbReference type="GO" id="GO:0005840">
    <property type="term" value="C:ribosome"/>
    <property type="evidence" value="ECO:0007669"/>
    <property type="project" value="UniProtKB-KW"/>
</dbReference>
<protein>
    <recommendedName>
        <fullName evidence="7">30S ribosomal protein S15, chloroplastic</fullName>
    </recommendedName>
</protein>
<comment type="caution">
    <text evidence="5">The sequence shown here is derived from an EMBL/GenBank/DDBJ whole genome shotgun (WGS) entry which is preliminary data.</text>
</comment>
<name>A0A9P6IHZ6_9FUNG</name>
<dbReference type="GO" id="GO:0003735">
    <property type="term" value="F:structural constituent of ribosome"/>
    <property type="evidence" value="ECO:0007669"/>
    <property type="project" value="InterPro"/>
</dbReference>
<accession>A0A9P6IHZ6</accession>
<dbReference type="PANTHER" id="PTHR23321">
    <property type="entry name" value="RIBOSOMAL PROTEIN S15, BACTERIAL AND ORGANELLAR"/>
    <property type="match status" value="1"/>
</dbReference>
<dbReference type="Proteomes" id="UP000749646">
    <property type="component" value="Unassembled WGS sequence"/>
</dbReference>
<evidence type="ECO:0000313" key="6">
    <source>
        <dbReference type="Proteomes" id="UP000749646"/>
    </source>
</evidence>
<sequence length="181" mass="21329">MFSKATSPSSDFSSLLLTLSPSEYIQHHLKNLKIEPIFGTVRQIHLEMRLRITFMSEILQMPIEEQTGELVRRLTALENRNTKQITFKNTWEAKEALQCKKRDKVSPEVQVASMTVKIHNMHKYLKKNKKDKHSYCRSLILIQKRKKILKGLRKIDPERYRVCLDRLGLDLRDIENEIVVI</sequence>
<dbReference type="OrthoDB" id="441444at2759"/>
<dbReference type="InterPro" id="IPR009068">
    <property type="entry name" value="uS15_NS1_RNA-bd_sf"/>
</dbReference>
<keyword evidence="3 4" id="KW-0687">Ribonucleoprotein</keyword>
<evidence type="ECO:0000256" key="2">
    <source>
        <dbReference type="ARBA" id="ARBA00022980"/>
    </source>
</evidence>
<dbReference type="AlphaFoldDB" id="A0A9P6IHZ6"/>
<evidence type="ECO:0000313" key="5">
    <source>
        <dbReference type="EMBL" id="KAF9920080.1"/>
    </source>
</evidence>
<dbReference type="PANTHER" id="PTHR23321:SF26">
    <property type="entry name" value="SMALL RIBOSOMAL SUBUNIT PROTEIN US15M"/>
    <property type="match status" value="1"/>
</dbReference>
<keyword evidence="2 4" id="KW-0689">Ribosomal protein</keyword>
<proteinExistence type="inferred from homology"/>
<dbReference type="EMBL" id="JAAAHW010011348">
    <property type="protein sequence ID" value="KAF9920080.1"/>
    <property type="molecule type" value="Genomic_DNA"/>
</dbReference>
<dbReference type="Pfam" id="PF00312">
    <property type="entry name" value="Ribosomal_S15"/>
    <property type="match status" value="1"/>
</dbReference>
<evidence type="ECO:0000256" key="1">
    <source>
        <dbReference type="ARBA" id="ARBA00008434"/>
    </source>
</evidence>
<gene>
    <name evidence="5" type="ORF">BGZ65_011567</name>
</gene>
<dbReference type="InterPro" id="IPR005290">
    <property type="entry name" value="Ribosomal_uS15_bac-type"/>
</dbReference>
<organism evidence="5 6">
    <name type="scientific">Modicella reniformis</name>
    <dbReference type="NCBI Taxonomy" id="1440133"/>
    <lineage>
        <taxon>Eukaryota</taxon>
        <taxon>Fungi</taxon>
        <taxon>Fungi incertae sedis</taxon>
        <taxon>Mucoromycota</taxon>
        <taxon>Mortierellomycotina</taxon>
        <taxon>Mortierellomycetes</taxon>
        <taxon>Mortierellales</taxon>
        <taxon>Mortierellaceae</taxon>
        <taxon>Modicella</taxon>
    </lineage>
</organism>
<evidence type="ECO:0000256" key="3">
    <source>
        <dbReference type="ARBA" id="ARBA00023274"/>
    </source>
</evidence>